<keyword evidence="8" id="KW-1185">Reference proteome</keyword>
<evidence type="ECO:0000256" key="1">
    <source>
        <dbReference type="ARBA" id="ARBA00004141"/>
    </source>
</evidence>
<keyword evidence="5" id="KW-1133">Transmembrane helix</keyword>
<organism evidence="7 8">
    <name type="scientific">Marasmius crinis-equi</name>
    <dbReference type="NCBI Taxonomy" id="585013"/>
    <lineage>
        <taxon>Eukaryota</taxon>
        <taxon>Fungi</taxon>
        <taxon>Dikarya</taxon>
        <taxon>Basidiomycota</taxon>
        <taxon>Agaricomycotina</taxon>
        <taxon>Agaricomycetes</taxon>
        <taxon>Agaricomycetidae</taxon>
        <taxon>Agaricales</taxon>
        <taxon>Marasmiineae</taxon>
        <taxon>Marasmiaceae</taxon>
        <taxon>Marasmius</taxon>
    </lineage>
</organism>
<evidence type="ECO:0000256" key="4">
    <source>
        <dbReference type="ARBA" id="ARBA00022692"/>
    </source>
</evidence>
<evidence type="ECO:0000256" key="3">
    <source>
        <dbReference type="ARBA" id="ARBA00022448"/>
    </source>
</evidence>
<keyword evidence="3" id="KW-0813">Transport</keyword>
<dbReference type="Proteomes" id="UP001465976">
    <property type="component" value="Unassembled WGS sequence"/>
</dbReference>
<name>A0ABR3FDD3_9AGAR</name>
<dbReference type="Pfam" id="PF03169">
    <property type="entry name" value="OPT"/>
    <property type="match status" value="1"/>
</dbReference>
<evidence type="ECO:0000256" key="5">
    <source>
        <dbReference type="ARBA" id="ARBA00022989"/>
    </source>
</evidence>
<evidence type="ECO:0000313" key="8">
    <source>
        <dbReference type="Proteomes" id="UP001465976"/>
    </source>
</evidence>
<sequence length="81" mass="9039">MYVTTYAYNSTEQGHNMARYLKMGQYTKCPPRVTFTIAVIGALLNYTIMKIAIDANRDLLLNVQGSNVRSGDVIQSFNSDA</sequence>
<dbReference type="InterPro" id="IPR004813">
    <property type="entry name" value="OPT"/>
</dbReference>
<comment type="caution">
    <text evidence="7">The sequence shown here is derived from an EMBL/GenBank/DDBJ whole genome shotgun (WGS) entry which is preliminary data.</text>
</comment>
<protein>
    <submittedName>
        <fullName evidence="7">Uncharacterized protein</fullName>
    </submittedName>
</protein>
<accession>A0ABR3FDD3</accession>
<keyword evidence="4" id="KW-0812">Transmembrane</keyword>
<reference evidence="7 8" key="1">
    <citation type="submission" date="2024-02" db="EMBL/GenBank/DDBJ databases">
        <title>A draft genome for the cacao thread blight pathogen Marasmius crinis-equi.</title>
        <authorList>
            <person name="Cohen S.P."/>
            <person name="Baruah I.K."/>
            <person name="Amoako-Attah I."/>
            <person name="Bukari Y."/>
            <person name="Meinhardt L.W."/>
            <person name="Bailey B.A."/>
        </authorList>
    </citation>
    <scope>NUCLEOTIDE SEQUENCE [LARGE SCALE GENOMIC DNA]</scope>
    <source>
        <strain evidence="7 8">GH-76</strain>
    </source>
</reference>
<evidence type="ECO:0000256" key="6">
    <source>
        <dbReference type="ARBA" id="ARBA00023136"/>
    </source>
</evidence>
<evidence type="ECO:0000313" key="7">
    <source>
        <dbReference type="EMBL" id="KAL0573307.1"/>
    </source>
</evidence>
<dbReference type="EMBL" id="JBAHYK010000518">
    <property type="protein sequence ID" value="KAL0573307.1"/>
    <property type="molecule type" value="Genomic_DNA"/>
</dbReference>
<gene>
    <name evidence="7" type="ORF">V5O48_008648</name>
</gene>
<keyword evidence="6" id="KW-0472">Membrane</keyword>
<proteinExistence type="inferred from homology"/>
<comment type="similarity">
    <text evidence="2">Belongs to the oligopeptide OPT transporter family.</text>
</comment>
<comment type="subcellular location">
    <subcellularLocation>
        <location evidence="1">Membrane</location>
        <topology evidence="1">Multi-pass membrane protein</topology>
    </subcellularLocation>
</comment>
<evidence type="ECO:0000256" key="2">
    <source>
        <dbReference type="ARBA" id="ARBA00008807"/>
    </source>
</evidence>